<evidence type="ECO:0000256" key="1">
    <source>
        <dbReference type="SAM" id="Phobius"/>
    </source>
</evidence>
<name>A0A644TK88_9ZZZZ</name>
<keyword evidence="1" id="KW-0812">Transmembrane</keyword>
<feature type="transmembrane region" description="Helical" evidence="1">
    <location>
        <begin position="12"/>
        <end position="30"/>
    </location>
</feature>
<dbReference type="Pfam" id="PF14238">
    <property type="entry name" value="DUF4340"/>
    <property type="match status" value="1"/>
</dbReference>
<dbReference type="InterPro" id="IPR025641">
    <property type="entry name" value="DUF4340"/>
</dbReference>
<accession>A0A644TK88</accession>
<dbReference type="AlphaFoldDB" id="A0A644TK88"/>
<dbReference type="EMBL" id="VSSQ01000033">
    <property type="protein sequence ID" value="MPL66692.1"/>
    <property type="molecule type" value="Genomic_DNA"/>
</dbReference>
<keyword evidence="1" id="KW-0472">Membrane</keyword>
<organism evidence="3">
    <name type="scientific">bioreactor metagenome</name>
    <dbReference type="NCBI Taxonomy" id="1076179"/>
    <lineage>
        <taxon>unclassified sequences</taxon>
        <taxon>metagenomes</taxon>
        <taxon>ecological metagenomes</taxon>
    </lineage>
</organism>
<protein>
    <recommendedName>
        <fullName evidence="2">DUF4340 domain-containing protein</fullName>
    </recommendedName>
</protein>
<sequence length="356" mass="41333">MKQLTRKQKNYIIIGVIILLCIITAVVLLTRKDSTLEQNFHIEDTRKITRIVMEDRDGNKTDLKKTNDSVWTVNNDFQAAPMMVNTLLETLRDMRVKGPVAKAAHANIVKQLSARNVKVDVYVQSYYINIGFIKLFKKEKLEKTIYVGDQTMDNMGTYMMVKGKNNPSVIHIPNFRGYLSTRFTADANEWKTHTIFKYNPNDIALIRVELPQLPEESFEIYSEGNTFHFKLLKEKERLSAFDTIKVTALISSFFDLNFENVAKDIPKIQVDTIFSKSPSFIFTVKDKKGNTKSLKTYMKLNEGTWVSENDKDDFYEIFDINRMYGIMDGSKDTLILQYFAFDNLLKPASYYFPRKN</sequence>
<feature type="domain" description="DUF4340" evidence="2">
    <location>
        <begin position="71"/>
        <end position="267"/>
    </location>
</feature>
<comment type="caution">
    <text evidence="3">The sequence shown here is derived from an EMBL/GenBank/DDBJ whole genome shotgun (WGS) entry which is preliminary data.</text>
</comment>
<gene>
    <name evidence="3" type="ORF">SDC9_12379</name>
</gene>
<evidence type="ECO:0000313" key="3">
    <source>
        <dbReference type="EMBL" id="MPL66692.1"/>
    </source>
</evidence>
<keyword evidence="1" id="KW-1133">Transmembrane helix</keyword>
<proteinExistence type="predicted"/>
<reference evidence="3" key="1">
    <citation type="submission" date="2019-08" db="EMBL/GenBank/DDBJ databases">
        <authorList>
            <person name="Kucharzyk K."/>
            <person name="Murdoch R.W."/>
            <person name="Higgins S."/>
            <person name="Loffler F."/>
        </authorList>
    </citation>
    <scope>NUCLEOTIDE SEQUENCE</scope>
</reference>
<evidence type="ECO:0000259" key="2">
    <source>
        <dbReference type="Pfam" id="PF14238"/>
    </source>
</evidence>